<dbReference type="GO" id="GO:0005737">
    <property type="term" value="C:cytoplasm"/>
    <property type="evidence" value="ECO:0007669"/>
    <property type="project" value="TreeGrafter"/>
</dbReference>
<feature type="domain" description="Calcineurin-like phosphoesterase" evidence="1">
    <location>
        <begin position="12"/>
        <end position="114"/>
    </location>
</feature>
<evidence type="ECO:0000259" key="1">
    <source>
        <dbReference type="Pfam" id="PF00149"/>
    </source>
</evidence>
<gene>
    <name evidence="2" type="ORF">SAMN05661044_00603</name>
</gene>
<dbReference type="OrthoDB" id="9808081at2"/>
<proteinExistence type="predicted"/>
<dbReference type="Gene3D" id="3.60.21.10">
    <property type="match status" value="1"/>
</dbReference>
<dbReference type="STRING" id="407022.SAMN05661044_00603"/>
<dbReference type="InterPro" id="IPR004843">
    <property type="entry name" value="Calcineurin-like_PHP"/>
</dbReference>
<dbReference type="Proteomes" id="UP000199421">
    <property type="component" value="Unassembled WGS sequence"/>
</dbReference>
<dbReference type="InterPro" id="IPR029052">
    <property type="entry name" value="Metallo-depent_PP-like"/>
</dbReference>
<sequence length="260" mass="30628">MITRKKRKKKFVITDIHGAYKALKQCLERSNFDYHNDILILLGDIVDGYDEVFECLEELLKIKNLISVAGNHDVWFDEFVRTDFHPMFWNYGGQGTILSYLRHMDGKGICLPTRSGFKTSLNGSDIPLSHRQFFQNQQLYHIDSENRCFVHAGFKRNIPFLEQEKKEYYWNRDLWTDAMSYKFSGLTSEEFEMSTKFAEIYIGHSPTTHWDSDKPLTVFNIMNLDTGAAHSGRLTIMDIDSKKYWQSDPVRELYPENYRD</sequence>
<evidence type="ECO:0000313" key="3">
    <source>
        <dbReference type="Proteomes" id="UP000199421"/>
    </source>
</evidence>
<organism evidence="2 3">
    <name type="scientific">Olivibacter domesticus</name>
    <name type="common">Pseudosphingobacterium domesticum</name>
    <dbReference type="NCBI Taxonomy" id="407022"/>
    <lineage>
        <taxon>Bacteria</taxon>
        <taxon>Pseudomonadati</taxon>
        <taxon>Bacteroidota</taxon>
        <taxon>Sphingobacteriia</taxon>
        <taxon>Sphingobacteriales</taxon>
        <taxon>Sphingobacteriaceae</taxon>
        <taxon>Olivibacter</taxon>
    </lineage>
</organism>
<protein>
    <submittedName>
        <fullName evidence="2">Serine/threonine protein phosphatase 1</fullName>
    </submittedName>
</protein>
<dbReference type="InterPro" id="IPR050126">
    <property type="entry name" value="Ap4A_hydrolase"/>
</dbReference>
<dbReference type="PANTHER" id="PTHR42850:SF4">
    <property type="entry name" value="ZINC-DEPENDENT ENDOPOLYPHOSPHATASE"/>
    <property type="match status" value="1"/>
</dbReference>
<dbReference type="GO" id="GO:0016791">
    <property type="term" value="F:phosphatase activity"/>
    <property type="evidence" value="ECO:0007669"/>
    <property type="project" value="TreeGrafter"/>
</dbReference>
<name>A0A1H7I6H6_OLID1</name>
<reference evidence="3" key="1">
    <citation type="submission" date="2016-10" db="EMBL/GenBank/DDBJ databases">
        <authorList>
            <person name="Varghese N."/>
            <person name="Submissions S."/>
        </authorList>
    </citation>
    <scope>NUCLEOTIDE SEQUENCE [LARGE SCALE GENOMIC DNA]</scope>
    <source>
        <strain evidence="3">DSM 18733</strain>
    </source>
</reference>
<dbReference type="SUPFAM" id="SSF56300">
    <property type="entry name" value="Metallo-dependent phosphatases"/>
    <property type="match status" value="1"/>
</dbReference>
<keyword evidence="3" id="KW-1185">Reference proteome</keyword>
<dbReference type="EMBL" id="FOAF01000001">
    <property type="protein sequence ID" value="SEK58173.1"/>
    <property type="molecule type" value="Genomic_DNA"/>
</dbReference>
<dbReference type="RefSeq" id="WP_093318122.1">
    <property type="nucleotide sequence ID" value="NZ_FOAF01000001.1"/>
</dbReference>
<dbReference type="Pfam" id="PF00149">
    <property type="entry name" value="Metallophos"/>
    <property type="match status" value="1"/>
</dbReference>
<dbReference type="AlphaFoldDB" id="A0A1H7I6H6"/>
<dbReference type="PANTHER" id="PTHR42850">
    <property type="entry name" value="METALLOPHOSPHOESTERASE"/>
    <property type="match status" value="1"/>
</dbReference>
<accession>A0A1H7I6H6</accession>
<evidence type="ECO:0000313" key="2">
    <source>
        <dbReference type="EMBL" id="SEK58173.1"/>
    </source>
</evidence>